<evidence type="ECO:0000256" key="2">
    <source>
        <dbReference type="SAM" id="Phobius"/>
    </source>
</evidence>
<keyword evidence="3" id="KW-0732">Signal</keyword>
<dbReference type="PANTHER" id="PTHR24043">
    <property type="entry name" value="SCAVENGER RECEPTOR CLASS F"/>
    <property type="match status" value="1"/>
</dbReference>
<name>A0A8B8CD19_CRAVI</name>
<reference evidence="6" key="1">
    <citation type="submission" date="2025-08" db="UniProtKB">
        <authorList>
            <consortium name="RefSeq"/>
        </authorList>
    </citation>
    <scope>IDENTIFICATION</scope>
    <source>
        <tissue evidence="6">Whole sample</tissue>
    </source>
</reference>
<keyword evidence="2" id="KW-0812">Transmembrane</keyword>
<keyword evidence="5" id="KW-1185">Reference proteome</keyword>
<sequence length="495" mass="54139">MFIYVFRFSIIVICFCKAYEDLSYKKLATQSTTSTGGVYSYVASNAVDRNETTCMRTEPMGPNSPYKSVWWKVDLGGKYNIQSITIHFKSYGGYEMQQRGRFAGFRIYASNTGNVNGSALCYEDKSQLPPLYFTTTCTASARYVIFYNDRIDGVTYPEGYEVLHSFPTELCEVIVMGCSALGVYGVDCAVPCPFNCRNNMCDIQNGNCLACEPGWVGDNCTIKCHEGWYGDDCAQQCLGHCRLYFCDHVTGLCDKGCAAGWTGSFCNETCADGRFGMDCFQNCSSHCLNDSLCDKETGHCDTGCEPGYTSENCTKECPAGYFGNDCRSECSGHCLNNEVCDYVNGACPSACQDGYYGKQCTAVCREGFYGRNCSSICSPNCSTCHHINGCTCHPGWRGPNCSQACIDGTFGIDCILQCSSRCLNDSPCDKETGYCNMGCKPGYTSKLCLKEEGFAGGAIAGIALAVVFILAVIIVVVYRKRKSNYICGRSQSSTC</sequence>
<evidence type="ECO:0000313" key="6">
    <source>
        <dbReference type="RefSeq" id="XP_022312546.1"/>
    </source>
</evidence>
<dbReference type="InterPro" id="IPR008979">
    <property type="entry name" value="Galactose-bd-like_sf"/>
</dbReference>
<dbReference type="InterPro" id="IPR009030">
    <property type="entry name" value="Growth_fac_rcpt_cys_sf"/>
</dbReference>
<keyword evidence="2" id="KW-1133">Transmembrane helix</keyword>
<keyword evidence="1" id="KW-0245">EGF-like domain</keyword>
<protein>
    <submittedName>
        <fullName evidence="6">Multiple epidermal growth factor-like domains protein 11 isoform X1</fullName>
    </submittedName>
</protein>
<dbReference type="InterPro" id="IPR042635">
    <property type="entry name" value="MEGF10/SREC1/2-like"/>
</dbReference>
<gene>
    <name evidence="6" type="primary">LOC111117671</name>
</gene>
<dbReference type="GeneID" id="111117671"/>
<dbReference type="GO" id="GO:0005044">
    <property type="term" value="F:scavenger receptor activity"/>
    <property type="evidence" value="ECO:0007669"/>
    <property type="project" value="InterPro"/>
</dbReference>
<feature type="transmembrane region" description="Helical" evidence="2">
    <location>
        <begin position="454"/>
        <end position="478"/>
    </location>
</feature>
<evidence type="ECO:0000256" key="3">
    <source>
        <dbReference type="SAM" id="SignalP"/>
    </source>
</evidence>
<dbReference type="SUPFAM" id="SSF57184">
    <property type="entry name" value="Growth factor receptor domain"/>
    <property type="match status" value="1"/>
</dbReference>
<proteinExistence type="predicted"/>
<keyword evidence="2" id="KW-0472">Membrane</keyword>
<organism evidence="5 6">
    <name type="scientific">Crassostrea virginica</name>
    <name type="common">Eastern oyster</name>
    <dbReference type="NCBI Taxonomy" id="6565"/>
    <lineage>
        <taxon>Eukaryota</taxon>
        <taxon>Metazoa</taxon>
        <taxon>Spiralia</taxon>
        <taxon>Lophotrochozoa</taxon>
        <taxon>Mollusca</taxon>
        <taxon>Bivalvia</taxon>
        <taxon>Autobranchia</taxon>
        <taxon>Pteriomorphia</taxon>
        <taxon>Ostreida</taxon>
        <taxon>Ostreoidea</taxon>
        <taxon>Ostreidae</taxon>
        <taxon>Crassostrea</taxon>
    </lineage>
</organism>
<dbReference type="Gene3D" id="2.170.300.10">
    <property type="entry name" value="Tie2 ligand-binding domain superfamily"/>
    <property type="match status" value="2"/>
</dbReference>
<dbReference type="KEGG" id="cvn:111117671"/>
<feature type="signal peptide" evidence="3">
    <location>
        <begin position="1"/>
        <end position="18"/>
    </location>
</feature>
<dbReference type="PROSITE" id="PS00022">
    <property type="entry name" value="EGF_1"/>
    <property type="match status" value="1"/>
</dbReference>
<dbReference type="RefSeq" id="XP_022312546.1">
    <property type="nucleotide sequence ID" value="XM_022456838.1"/>
</dbReference>
<dbReference type="SMART" id="SM00181">
    <property type="entry name" value="EGF"/>
    <property type="match status" value="6"/>
</dbReference>
<dbReference type="Gene3D" id="2.60.120.260">
    <property type="entry name" value="Galactose-binding domain-like"/>
    <property type="match status" value="1"/>
</dbReference>
<dbReference type="AlphaFoldDB" id="A0A8B8CD19"/>
<accession>A0A8B8CD19</accession>
<evidence type="ECO:0000259" key="4">
    <source>
        <dbReference type="PROSITE" id="PS00022"/>
    </source>
</evidence>
<evidence type="ECO:0000256" key="1">
    <source>
        <dbReference type="ARBA" id="ARBA00022536"/>
    </source>
</evidence>
<dbReference type="SUPFAM" id="SSF49785">
    <property type="entry name" value="Galactose-binding domain-like"/>
    <property type="match status" value="1"/>
</dbReference>
<dbReference type="Pfam" id="PF22633">
    <property type="entry name" value="F5_F8_type_C_2"/>
    <property type="match status" value="1"/>
</dbReference>
<dbReference type="InterPro" id="IPR000742">
    <property type="entry name" value="EGF"/>
</dbReference>
<feature type="chain" id="PRO_5034588981" evidence="3">
    <location>
        <begin position="19"/>
        <end position="495"/>
    </location>
</feature>
<dbReference type="PANTHER" id="PTHR24043:SF8">
    <property type="entry name" value="EGF-LIKE DOMAIN-CONTAINING PROTEIN"/>
    <property type="match status" value="1"/>
</dbReference>
<dbReference type="Proteomes" id="UP000694844">
    <property type="component" value="Chromosome 10"/>
</dbReference>
<feature type="domain" description="EGF-like" evidence="4">
    <location>
        <begin position="390"/>
        <end position="401"/>
    </location>
</feature>
<dbReference type="OrthoDB" id="409374at2759"/>
<evidence type="ECO:0000313" key="5">
    <source>
        <dbReference type="Proteomes" id="UP000694844"/>
    </source>
</evidence>